<comment type="subcellular location">
    <subcellularLocation>
        <location evidence="1">Membrane</location>
        <topology evidence="1">Multi-pass membrane protein</topology>
    </subcellularLocation>
</comment>
<comment type="cofactor">
    <cofactor evidence="8">
        <name>Zn(2+)</name>
        <dbReference type="ChEBI" id="CHEBI:29105"/>
    </cofactor>
</comment>
<keyword evidence="7" id="KW-0479">Metal-binding</keyword>
<evidence type="ECO:0000256" key="5">
    <source>
        <dbReference type="ARBA" id="ARBA00022989"/>
    </source>
</evidence>
<keyword evidence="7" id="KW-0106">Calcium</keyword>
<evidence type="ECO:0000256" key="3">
    <source>
        <dbReference type="ARBA" id="ARBA00022692"/>
    </source>
</evidence>
<proteinExistence type="inferred from homology"/>
<protein>
    <submittedName>
        <fullName evidence="10">Alkaline phytoceramidase</fullName>
    </submittedName>
</protein>
<dbReference type="EMBL" id="JAHFYH010000128">
    <property type="protein sequence ID" value="KAH0211922.1"/>
    <property type="molecule type" value="Genomic_DNA"/>
</dbReference>
<evidence type="ECO:0000256" key="9">
    <source>
        <dbReference type="SAM" id="Phobius"/>
    </source>
</evidence>
<dbReference type="GO" id="GO:0046513">
    <property type="term" value="P:ceramide biosynthetic process"/>
    <property type="evidence" value="ECO:0007669"/>
    <property type="project" value="TreeGrafter"/>
</dbReference>
<feature type="binding site" evidence="8">
    <location>
        <position position="85"/>
    </location>
    <ligand>
        <name>Zn(2+)</name>
        <dbReference type="ChEBI" id="CHEBI:29105"/>
        <note>catalytic</note>
    </ligand>
</feature>
<evidence type="ECO:0000256" key="2">
    <source>
        <dbReference type="ARBA" id="ARBA00009780"/>
    </source>
</evidence>
<evidence type="ECO:0000256" key="4">
    <source>
        <dbReference type="ARBA" id="ARBA00022801"/>
    </source>
</evidence>
<dbReference type="GO" id="GO:0016811">
    <property type="term" value="F:hydrolase activity, acting on carbon-nitrogen (but not peptide) bonds, in linear amides"/>
    <property type="evidence" value="ECO:0007669"/>
    <property type="project" value="InterPro"/>
</dbReference>
<feature type="transmembrane region" description="Helical" evidence="9">
    <location>
        <begin position="120"/>
        <end position="138"/>
    </location>
</feature>
<feature type="non-terminal residue" evidence="10">
    <location>
        <position position="1"/>
    </location>
</feature>
<dbReference type="GO" id="GO:0046514">
    <property type="term" value="P:ceramide catabolic process"/>
    <property type="evidence" value="ECO:0007669"/>
    <property type="project" value="TreeGrafter"/>
</dbReference>
<organism evidence="10 11">
    <name type="scientific">Aureobasidium melanogenum</name>
    <name type="common">Aureobasidium pullulans var. melanogenum</name>
    <dbReference type="NCBI Taxonomy" id="46634"/>
    <lineage>
        <taxon>Eukaryota</taxon>
        <taxon>Fungi</taxon>
        <taxon>Dikarya</taxon>
        <taxon>Ascomycota</taxon>
        <taxon>Pezizomycotina</taxon>
        <taxon>Dothideomycetes</taxon>
        <taxon>Dothideomycetidae</taxon>
        <taxon>Dothideales</taxon>
        <taxon>Saccotheciaceae</taxon>
        <taxon>Aureobasidium</taxon>
    </lineage>
</organism>
<dbReference type="Proteomes" id="UP000767238">
    <property type="component" value="Unassembled WGS sequence"/>
</dbReference>
<dbReference type="GO" id="GO:0046872">
    <property type="term" value="F:metal ion binding"/>
    <property type="evidence" value="ECO:0007669"/>
    <property type="project" value="UniProtKB-KW"/>
</dbReference>
<name>A0A9P8K490_AURME</name>
<feature type="transmembrane region" description="Helical" evidence="9">
    <location>
        <begin position="150"/>
        <end position="167"/>
    </location>
</feature>
<evidence type="ECO:0000256" key="8">
    <source>
        <dbReference type="PIRSR" id="PIRSR608901-2"/>
    </source>
</evidence>
<comment type="similarity">
    <text evidence="2">Belongs to the alkaline ceramidase family.</text>
</comment>
<dbReference type="PANTHER" id="PTHR46187:SF1">
    <property type="entry name" value="ALKALINE PHYTOCERAMIDASE"/>
    <property type="match status" value="1"/>
</dbReference>
<evidence type="ECO:0000256" key="7">
    <source>
        <dbReference type="PIRSR" id="PIRSR608901-1"/>
    </source>
</evidence>
<reference evidence="10" key="1">
    <citation type="journal article" date="2021" name="J Fungi (Basel)">
        <title>Virulence traits and population genomics of the black yeast Aureobasidium melanogenum.</title>
        <authorList>
            <person name="Cernosa A."/>
            <person name="Sun X."/>
            <person name="Gostincar C."/>
            <person name="Fang C."/>
            <person name="Gunde-Cimerman N."/>
            <person name="Song Z."/>
        </authorList>
    </citation>
    <scope>NUCLEOTIDE SEQUENCE</scope>
    <source>
        <strain evidence="10">EXF-8016</strain>
    </source>
</reference>
<evidence type="ECO:0000256" key="6">
    <source>
        <dbReference type="ARBA" id="ARBA00023136"/>
    </source>
</evidence>
<keyword evidence="8" id="KW-0862">Zinc</keyword>
<sequence>MLPAVAYRTEPLAPVFGNPTARANFCEEDFIVTGFNAEFVNTCSNAAYVIYAARTLRRLPASASFAAKSIYYGLALVGICSSLFHGLLKYHAQMADDTSMIVATSIVLHRAMTYQRSNSFTRWFSSLLILAVIAETAYHTIKDEQMVHELSFVLLIVIVAIKTRSLIKLRVRNPKVKQMLQKATLFGA</sequence>
<dbReference type="AlphaFoldDB" id="A0A9P8K490"/>
<evidence type="ECO:0000256" key="1">
    <source>
        <dbReference type="ARBA" id="ARBA00004141"/>
    </source>
</evidence>
<feature type="binding site" evidence="7">
    <location>
        <position position="38"/>
    </location>
    <ligand>
        <name>Ca(2+)</name>
        <dbReference type="ChEBI" id="CHEBI:29108"/>
    </ligand>
</feature>
<dbReference type="PANTHER" id="PTHR46187">
    <property type="entry name" value="ALKALINE CERAMIDASE 3"/>
    <property type="match status" value="1"/>
</dbReference>
<accession>A0A9P8K490</accession>
<keyword evidence="5 9" id="KW-1133">Transmembrane helix</keyword>
<evidence type="ECO:0000313" key="11">
    <source>
        <dbReference type="Proteomes" id="UP000767238"/>
    </source>
</evidence>
<dbReference type="GO" id="GO:0005789">
    <property type="term" value="C:endoplasmic reticulum membrane"/>
    <property type="evidence" value="ECO:0007669"/>
    <property type="project" value="TreeGrafter"/>
</dbReference>
<keyword evidence="3 9" id="KW-0812">Transmembrane</keyword>
<keyword evidence="4" id="KW-0378">Hydrolase</keyword>
<comment type="caution">
    <text evidence="10">The sequence shown here is derived from an EMBL/GenBank/DDBJ whole genome shotgun (WGS) entry which is preliminary data.</text>
</comment>
<feature type="transmembrane region" description="Helical" evidence="9">
    <location>
        <begin position="69"/>
        <end position="88"/>
    </location>
</feature>
<feature type="binding site" evidence="7">
    <location>
        <position position="27"/>
    </location>
    <ligand>
        <name>Ca(2+)</name>
        <dbReference type="ChEBI" id="CHEBI:29108"/>
    </ligand>
</feature>
<evidence type="ECO:0000313" key="10">
    <source>
        <dbReference type="EMBL" id="KAH0211922.1"/>
    </source>
</evidence>
<gene>
    <name evidence="10" type="ORF">KCV03_g9537</name>
</gene>
<keyword evidence="6 9" id="KW-0472">Membrane</keyword>
<reference evidence="10" key="2">
    <citation type="submission" date="2021-08" db="EMBL/GenBank/DDBJ databases">
        <authorList>
            <person name="Gostincar C."/>
            <person name="Sun X."/>
            <person name="Song Z."/>
            <person name="Gunde-Cimerman N."/>
        </authorList>
    </citation>
    <scope>NUCLEOTIDE SEQUENCE</scope>
    <source>
        <strain evidence="10">EXF-8016</strain>
    </source>
</reference>
<dbReference type="InterPro" id="IPR008901">
    <property type="entry name" value="ACER"/>
</dbReference>
<dbReference type="Pfam" id="PF05875">
    <property type="entry name" value="Ceramidase"/>
    <property type="match status" value="1"/>
</dbReference>